<evidence type="ECO:0000259" key="3">
    <source>
        <dbReference type="Pfam" id="PF09811"/>
    </source>
</evidence>
<dbReference type="InterPro" id="IPR052436">
    <property type="entry name" value="LTO1_adapter"/>
</dbReference>
<evidence type="ECO:0000313" key="5">
    <source>
        <dbReference type="Proteomes" id="UP000237144"/>
    </source>
</evidence>
<protein>
    <recommendedName>
        <fullName evidence="3">Essential protein Yae1 N-terminal domain-containing protein</fullName>
    </recommendedName>
</protein>
<gene>
    <name evidence="4" type="ORF">BMF94_3328</name>
</gene>
<feature type="domain" description="Essential protein Yae1 N-terminal" evidence="3">
    <location>
        <begin position="26"/>
        <end position="64"/>
    </location>
</feature>
<reference evidence="4 5" key="1">
    <citation type="journal article" date="2018" name="Front. Microbiol.">
        <title>Prospects for Fungal Bioremediation of Acidic Radioactive Waste Sites: Characterization and Genome Sequence of Rhodotorula taiwanensis MD1149.</title>
        <authorList>
            <person name="Tkavc R."/>
            <person name="Matrosova V.Y."/>
            <person name="Grichenko O.E."/>
            <person name="Gostincar C."/>
            <person name="Volpe R.P."/>
            <person name="Klimenkova P."/>
            <person name="Gaidamakova E.K."/>
            <person name="Zhou C.E."/>
            <person name="Stewart B.J."/>
            <person name="Lyman M.G."/>
            <person name="Malfatti S.A."/>
            <person name="Rubinfeld B."/>
            <person name="Courtot M."/>
            <person name="Singh J."/>
            <person name="Dalgard C.L."/>
            <person name="Hamilton T."/>
            <person name="Frey K.G."/>
            <person name="Gunde-Cimerman N."/>
            <person name="Dugan L."/>
            <person name="Daly M.J."/>
        </authorList>
    </citation>
    <scope>NUCLEOTIDE SEQUENCE [LARGE SCALE GENOMIC DNA]</scope>
    <source>
        <strain evidence="4 5">MD1149</strain>
    </source>
</reference>
<evidence type="ECO:0000256" key="2">
    <source>
        <dbReference type="SAM" id="MobiDB-lite"/>
    </source>
</evidence>
<comment type="similarity">
    <text evidence="1">Belongs to the LTO1 family.</text>
</comment>
<feature type="region of interest" description="Disordered" evidence="2">
    <location>
        <begin position="107"/>
        <end position="126"/>
    </location>
</feature>
<dbReference type="PANTHER" id="PTHR28532:SF1">
    <property type="entry name" value="ORAL CANCER OVEREXPRESSED 1"/>
    <property type="match status" value="1"/>
</dbReference>
<sequence length="183" mass="19544">MTAASTTVAGSFDDLLSLEQQFYQSGFDSGFPHGQLHGVFEGRELGRDKSWELWEELGYYDGTAKLWTAILDRAPHHSATTTNHHHSSRGKQALEAIQTLVSAFPASNDSSSLHQQQPESEPAAAGADVDISAQLGALRSKYRTSCALVGMRPRMTVSSGGEGPIASGEGAEASLRSLGSTMY</sequence>
<dbReference type="InterPro" id="IPR019191">
    <property type="entry name" value="Essential_protein_Yae1_N"/>
</dbReference>
<dbReference type="AlphaFoldDB" id="A0A2S5BAK0"/>
<feature type="compositionally biased region" description="Polar residues" evidence="2">
    <location>
        <begin position="107"/>
        <end position="119"/>
    </location>
</feature>
<proteinExistence type="inferred from homology"/>
<dbReference type="Pfam" id="PF09811">
    <property type="entry name" value="Yae1_N"/>
    <property type="match status" value="1"/>
</dbReference>
<evidence type="ECO:0000256" key="1">
    <source>
        <dbReference type="ARBA" id="ARBA00038090"/>
    </source>
</evidence>
<evidence type="ECO:0000313" key="4">
    <source>
        <dbReference type="EMBL" id="POY73788.1"/>
    </source>
</evidence>
<organism evidence="4 5">
    <name type="scientific">Rhodotorula taiwanensis</name>
    <dbReference type="NCBI Taxonomy" id="741276"/>
    <lineage>
        <taxon>Eukaryota</taxon>
        <taxon>Fungi</taxon>
        <taxon>Dikarya</taxon>
        <taxon>Basidiomycota</taxon>
        <taxon>Pucciniomycotina</taxon>
        <taxon>Microbotryomycetes</taxon>
        <taxon>Sporidiobolales</taxon>
        <taxon>Sporidiobolaceae</taxon>
        <taxon>Rhodotorula</taxon>
    </lineage>
</organism>
<dbReference type="PANTHER" id="PTHR28532">
    <property type="entry name" value="GEO13458P1"/>
    <property type="match status" value="1"/>
</dbReference>
<comment type="caution">
    <text evidence="4">The sequence shown here is derived from an EMBL/GenBank/DDBJ whole genome shotgun (WGS) entry which is preliminary data.</text>
</comment>
<dbReference type="STRING" id="741276.A0A2S5BAK0"/>
<keyword evidence="5" id="KW-1185">Reference proteome</keyword>
<name>A0A2S5BAK0_9BASI</name>
<dbReference type="OrthoDB" id="48036at2759"/>
<dbReference type="EMBL" id="PJQD01000035">
    <property type="protein sequence ID" value="POY73788.1"/>
    <property type="molecule type" value="Genomic_DNA"/>
</dbReference>
<dbReference type="Proteomes" id="UP000237144">
    <property type="component" value="Unassembled WGS sequence"/>
</dbReference>
<feature type="region of interest" description="Disordered" evidence="2">
    <location>
        <begin position="154"/>
        <end position="183"/>
    </location>
</feature>
<accession>A0A2S5BAK0</accession>